<proteinExistence type="predicted"/>
<keyword evidence="2" id="KW-1185">Reference proteome</keyword>
<protein>
    <submittedName>
        <fullName evidence="1">Uncharacterized protein</fullName>
    </submittedName>
</protein>
<accession>A0ABR0F9I1</accession>
<organism evidence="1 2">
    <name type="scientific">Podospora bellae-mahoneyi</name>
    <dbReference type="NCBI Taxonomy" id="2093777"/>
    <lineage>
        <taxon>Eukaryota</taxon>
        <taxon>Fungi</taxon>
        <taxon>Dikarya</taxon>
        <taxon>Ascomycota</taxon>
        <taxon>Pezizomycotina</taxon>
        <taxon>Sordariomycetes</taxon>
        <taxon>Sordariomycetidae</taxon>
        <taxon>Sordariales</taxon>
        <taxon>Podosporaceae</taxon>
        <taxon>Podospora</taxon>
    </lineage>
</organism>
<comment type="caution">
    <text evidence="1">The sequence shown here is derived from an EMBL/GenBank/DDBJ whole genome shotgun (WGS) entry which is preliminary data.</text>
</comment>
<dbReference type="EMBL" id="JAFFGZ010000008">
    <property type="protein sequence ID" value="KAK4640646.1"/>
    <property type="molecule type" value="Genomic_DNA"/>
</dbReference>
<dbReference type="Proteomes" id="UP001322138">
    <property type="component" value="Unassembled WGS sequence"/>
</dbReference>
<reference evidence="1 2" key="1">
    <citation type="journal article" date="2023" name="bioRxiv">
        <title>High-quality genome assemblies of four members of thePodospora anserinaspecies complex.</title>
        <authorList>
            <person name="Ament-Velasquez S.L."/>
            <person name="Vogan A.A."/>
            <person name="Wallerman O."/>
            <person name="Hartmann F."/>
            <person name="Gautier V."/>
            <person name="Silar P."/>
            <person name="Giraud T."/>
            <person name="Johannesson H."/>
        </authorList>
    </citation>
    <scope>NUCLEOTIDE SEQUENCE [LARGE SCALE GENOMIC DNA]</scope>
    <source>
        <strain evidence="1 2">CBS 112042</strain>
    </source>
</reference>
<evidence type="ECO:0000313" key="1">
    <source>
        <dbReference type="EMBL" id="KAK4640646.1"/>
    </source>
</evidence>
<evidence type="ECO:0000313" key="2">
    <source>
        <dbReference type="Proteomes" id="UP001322138"/>
    </source>
</evidence>
<name>A0ABR0F9I1_9PEZI</name>
<gene>
    <name evidence="1" type="ORF">QC761_0094100</name>
</gene>
<dbReference type="GeneID" id="87892352"/>
<dbReference type="RefSeq" id="XP_062729622.1">
    <property type="nucleotide sequence ID" value="XM_062872993.1"/>
</dbReference>
<sequence length="164" mass="19182">MRRMPEVLRNAVREIAVMPHSDHWGVWRSIARLAIDKYPFFAKWRDLDEAAVHVYERTRGGRPVVRQRVLKDEYDVWDIWILVRFLERRRVLQDDFLVVEETSEIFGRIGGTHLGYRYMIECVGCHTEEITPIKNKSSQNAMLASVGLGGPLEGMEDWDLVILN</sequence>